<dbReference type="PANTHER" id="PTHR11905">
    <property type="entry name" value="ADAM A DISINTEGRIN AND METALLOPROTEASE DOMAIN"/>
    <property type="match status" value="1"/>
</dbReference>
<accession>A0A8X7XFZ2</accession>
<dbReference type="AlphaFoldDB" id="A0A8X7XFZ2"/>
<evidence type="ECO:0000313" key="5">
    <source>
        <dbReference type="Proteomes" id="UP000886611"/>
    </source>
</evidence>
<dbReference type="SUPFAM" id="SSF55486">
    <property type="entry name" value="Metalloproteases ('zincins'), catalytic domain"/>
    <property type="match status" value="1"/>
</dbReference>
<dbReference type="Pfam" id="PF01562">
    <property type="entry name" value="Pep_M12B_propep"/>
    <property type="match status" value="1"/>
</dbReference>
<dbReference type="EMBL" id="JAATIS010001241">
    <property type="protein sequence ID" value="KAG2466984.1"/>
    <property type="molecule type" value="Genomic_DNA"/>
</dbReference>
<proteinExistence type="predicted"/>
<dbReference type="InterPro" id="IPR002870">
    <property type="entry name" value="Peptidase_M12B_N"/>
</dbReference>
<evidence type="ECO:0000256" key="1">
    <source>
        <dbReference type="ARBA" id="ARBA00023157"/>
    </source>
</evidence>
<gene>
    <name evidence="4" type="primary">Adamts19_1</name>
    <name evidence="4" type="ORF">GTO96_0020900</name>
</gene>
<protein>
    <submittedName>
        <fullName evidence="4">ATS19 metalloproteinase</fullName>
    </submittedName>
</protein>
<sequence>MRDAFPDPPRLGDSPKLTLPARQLTQGTEISQESEIVYPVISPAVAAEVFDSAERDPTAGASSREARSLAHGEEYESQELDQWEPPGPQSLSAPGLELTLAAFGRELRILLRRDSRFLAQKFMVESRLNARKAPQESAASAERSCYYSGTVANATGSIASFSTCGGLTGFIQLTEDFLFIEPVNRSQAATGEAHRVYRRKRSQDENQMSQTYCAVLSDKQKKRSKKLQESGRGKRYSYKLAHEYIVETLVVADSAMVSHHGSEATKKFVLTIMNMVFNLFQHKSLGVGMTIRLSKLVLLHETPADMYIGHHGEKMLESFCQWQQNEFGKKSNRGGSSATWREDLPSVDTAILITRENTHYSSLQHPLVAPMASSRAAYTNYNVHDALLVFWGPPYCKEGYIWRLGGIGWDKQLAIHHKC</sequence>
<feature type="non-terminal residue" evidence="4">
    <location>
        <position position="1"/>
    </location>
</feature>
<evidence type="ECO:0000259" key="3">
    <source>
        <dbReference type="Pfam" id="PF01562"/>
    </source>
</evidence>
<evidence type="ECO:0000256" key="2">
    <source>
        <dbReference type="SAM" id="MobiDB-lite"/>
    </source>
</evidence>
<dbReference type="PANTHER" id="PTHR11905:SF256">
    <property type="entry name" value="PEPTIDASE M12B DOMAIN-CONTAINING PROTEIN"/>
    <property type="match status" value="1"/>
</dbReference>
<dbReference type="InterPro" id="IPR024079">
    <property type="entry name" value="MetalloPept_cat_dom_sf"/>
</dbReference>
<feature type="region of interest" description="Disordered" evidence="2">
    <location>
        <begin position="51"/>
        <end position="91"/>
    </location>
</feature>
<organism evidence="4 5">
    <name type="scientific">Polypterus senegalus</name>
    <name type="common">Senegal bichir</name>
    <dbReference type="NCBI Taxonomy" id="55291"/>
    <lineage>
        <taxon>Eukaryota</taxon>
        <taxon>Metazoa</taxon>
        <taxon>Chordata</taxon>
        <taxon>Craniata</taxon>
        <taxon>Vertebrata</taxon>
        <taxon>Euteleostomi</taxon>
        <taxon>Actinopterygii</taxon>
        <taxon>Polypteriformes</taxon>
        <taxon>Polypteridae</taxon>
        <taxon>Polypterus</taxon>
    </lineage>
</organism>
<comment type="caution">
    <text evidence="4">The sequence shown here is derived from an EMBL/GenBank/DDBJ whole genome shotgun (WGS) entry which is preliminary data.</text>
</comment>
<dbReference type="Gene3D" id="3.40.390.10">
    <property type="entry name" value="Collagenase (Catalytic Domain)"/>
    <property type="match status" value="1"/>
</dbReference>
<feature type="non-terminal residue" evidence="4">
    <location>
        <position position="419"/>
    </location>
</feature>
<dbReference type="GO" id="GO:0008237">
    <property type="term" value="F:metallopeptidase activity"/>
    <property type="evidence" value="ECO:0007669"/>
    <property type="project" value="InterPro"/>
</dbReference>
<evidence type="ECO:0000313" key="4">
    <source>
        <dbReference type="EMBL" id="KAG2466984.1"/>
    </source>
</evidence>
<name>A0A8X7XFZ2_POLSE</name>
<dbReference type="Proteomes" id="UP000886611">
    <property type="component" value="Unassembled WGS sequence"/>
</dbReference>
<reference evidence="4 5" key="1">
    <citation type="journal article" date="2021" name="Cell">
        <title>Tracing the genetic footprints of vertebrate landing in non-teleost ray-finned fishes.</title>
        <authorList>
            <person name="Bi X."/>
            <person name="Wang K."/>
            <person name="Yang L."/>
            <person name="Pan H."/>
            <person name="Jiang H."/>
            <person name="Wei Q."/>
            <person name="Fang M."/>
            <person name="Yu H."/>
            <person name="Zhu C."/>
            <person name="Cai Y."/>
            <person name="He Y."/>
            <person name="Gan X."/>
            <person name="Zeng H."/>
            <person name="Yu D."/>
            <person name="Zhu Y."/>
            <person name="Jiang H."/>
            <person name="Qiu Q."/>
            <person name="Yang H."/>
            <person name="Zhang Y.E."/>
            <person name="Wang W."/>
            <person name="Zhu M."/>
            <person name="He S."/>
            <person name="Zhang G."/>
        </authorList>
    </citation>
    <scope>NUCLEOTIDE SEQUENCE [LARGE SCALE GENOMIC DNA]</scope>
    <source>
        <strain evidence="4">Bchr_013</strain>
    </source>
</reference>
<feature type="compositionally biased region" description="Basic and acidic residues" evidence="2">
    <location>
        <begin position="64"/>
        <end position="74"/>
    </location>
</feature>
<keyword evidence="5" id="KW-1185">Reference proteome</keyword>
<keyword evidence="1" id="KW-1015">Disulfide bond</keyword>
<feature type="domain" description="Peptidase M12B propeptide" evidence="3">
    <location>
        <begin position="56"/>
        <end position="151"/>
    </location>
</feature>